<protein>
    <submittedName>
        <fullName evidence="2">Polymer-forming cytoskeletal protein</fullName>
    </submittedName>
</protein>
<dbReference type="Pfam" id="PF04519">
    <property type="entry name" value="Bactofilin"/>
    <property type="match status" value="1"/>
</dbReference>
<name>A0A4P8EGN1_9RHOB</name>
<comment type="similarity">
    <text evidence="1">Belongs to the bactofilin family.</text>
</comment>
<evidence type="ECO:0000313" key="3">
    <source>
        <dbReference type="Proteomes" id="UP000298631"/>
    </source>
</evidence>
<dbReference type="InterPro" id="IPR007607">
    <property type="entry name" value="BacA/B"/>
</dbReference>
<evidence type="ECO:0000256" key="1">
    <source>
        <dbReference type="ARBA" id="ARBA00044755"/>
    </source>
</evidence>
<dbReference type="RefSeq" id="WP_137193845.1">
    <property type="nucleotide sequence ID" value="NZ_CP039964.1"/>
</dbReference>
<gene>
    <name evidence="2" type="ORF">EOK75_10085</name>
</gene>
<proteinExistence type="inferred from homology"/>
<dbReference type="KEGG" id="pseb:EOK75_10085"/>
<dbReference type="PANTHER" id="PTHR35024">
    <property type="entry name" value="HYPOTHETICAL CYTOSOLIC PROTEIN"/>
    <property type="match status" value="1"/>
</dbReference>
<dbReference type="AlphaFoldDB" id="A0A4P8EGN1"/>
<keyword evidence="3" id="KW-1185">Reference proteome</keyword>
<dbReference type="PANTHER" id="PTHR35024:SF4">
    <property type="entry name" value="POLYMER-FORMING CYTOSKELETAL PROTEIN"/>
    <property type="match status" value="1"/>
</dbReference>
<evidence type="ECO:0000313" key="2">
    <source>
        <dbReference type="EMBL" id="QCO56058.1"/>
    </source>
</evidence>
<dbReference type="OrthoDB" id="5738271at2"/>
<accession>A0A4P8EGN1</accession>
<organism evidence="2 3">
    <name type="scientific">Pseudorhodobacter turbinis</name>
    <dbReference type="NCBI Taxonomy" id="2500533"/>
    <lineage>
        <taxon>Bacteria</taxon>
        <taxon>Pseudomonadati</taxon>
        <taxon>Pseudomonadota</taxon>
        <taxon>Alphaproteobacteria</taxon>
        <taxon>Rhodobacterales</taxon>
        <taxon>Paracoccaceae</taxon>
        <taxon>Pseudorhodobacter</taxon>
    </lineage>
</organism>
<sequence length="110" mass="11219">MSTSSSTNGKSVLASDLKVTGDIVSKGSIEVMGEVDGSITSESLIVSHEGAIKGTIAAKTVDLRGRLHGKIDSGALTLRSAAQVTAEITYETLTIESGAQVEGSLKLVKG</sequence>
<reference evidence="2 3" key="1">
    <citation type="submission" date="2019-05" db="EMBL/GenBank/DDBJ databases">
        <title>Pseudorhodobacter turbinis sp. nov., isolated from the gut of the Korean turban shell.</title>
        <authorList>
            <person name="Jeong Y.-S."/>
            <person name="Kang W.-R."/>
            <person name="Bae J.-W."/>
        </authorList>
    </citation>
    <scope>NUCLEOTIDE SEQUENCE [LARGE SCALE GENOMIC DNA]</scope>
    <source>
        <strain evidence="2 3">S12M18</strain>
    </source>
</reference>
<dbReference type="EMBL" id="CP039964">
    <property type="protein sequence ID" value="QCO56058.1"/>
    <property type="molecule type" value="Genomic_DNA"/>
</dbReference>
<dbReference type="Proteomes" id="UP000298631">
    <property type="component" value="Chromosome"/>
</dbReference>